<evidence type="ECO:0000313" key="1">
    <source>
        <dbReference type="EMBL" id="RAH64790.1"/>
    </source>
</evidence>
<keyword evidence="2" id="KW-1185">Reference proteome</keyword>
<protein>
    <submittedName>
        <fullName evidence="1">Uncharacterized protein</fullName>
    </submittedName>
</protein>
<evidence type="ECO:0000313" key="2">
    <source>
        <dbReference type="Proteomes" id="UP000249661"/>
    </source>
</evidence>
<organism evidence="1 2">
    <name type="scientific">Aspergillus aculeatinus CBS 121060</name>
    <dbReference type="NCBI Taxonomy" id="1448322"/>
    <lineage>
        <taxon>Eukaryota</taxon>
        <taxon>Fungi</taxon>
        <taxon>Dikarya</taxon>
        <taxon>Ascomycota</taxon>
        <taxon>Pezizomycotina</taxon>
        <taxon>Eurotiomycetes</taxon>
        <taxon>Eurotiomycetidae</taxon>
        <taxon>Eurotiales</taxon>
        <taxon>Aspergillaceae</taxon>
        <taxon>Aspergillus</taxon>
        <taxon>Aspergillus subgen. Circumdati</taxon>
    </lineage>
</organism>
<name>A0ACD1GUB0_9EURO</name>
<sequence>MKTAADPWWMLALTCGLGGLQVLWTTMQSNGTSFLLSLGLPAPLTAFAWVSAPLAGTFVYPWMGSLSDRCKSRYGRRRPFILLGAVAAVLLLASLAWVETVTRALCLPLGVDEPMVQRVIPVTALILIWLLNFAIQPLQMGLRALSVDVCPGTEQARANAWATNCIGVGRILGYVSAYSVRLGPTPAEQFQAMALIAILCLCATVAYCCAVIEESHHTPQATSTRLAMSPRRWLSVYRALPSGFRLLCQAQVWAWMAWFSFLYYSTIYIETLNKMSFQFSGNIIVSTQQGVVFGLAFAIVALGTALTLHGLMNRSKSKHEQALARYGIWKLLAGSHVTFGCVLLATILVDQWIPSAVILCLCGIPWSLLLWAPYTIIGSEFAGFNGDPDGCAERIEARNLDIGVVLSVHNICISLPQVFAAVLDGGIIWAAGRMGSQNSAGWVLRLGAAGPLIAAYLTIKMVRY</sequence>
<proteinExistence type="predicted"/>
<accession>A0ACD1GUB0</accession>
<dbReference type="Proteomes" id="UP000249661">
    <property type="component" value="Unassembled WGS sequence"/>
</dbReference>
<reference evidence="1" key="1">
    <citation type="submission" date="2018-02" db="EMBL/GenBank/DDBJ databases">
        <title>The genomes of Aspergillus section Nigri reveals drivers in fungal speciation.</title>
        <authorList>
            <consortium name="DOE Joint Genome Institute"/>
            <person name="Vesth T.C."/>
            <person name="Nybo J."/>
            <person name="Theobald S."/>
            <person name="Brandl J."/>
            <person name="Frisvad J.C."/>
            <person name="Nielsen K.F."/>
            <person name="Lyhne E.K."/>
            <person name="Kogle M.E."/>
            <person name="Kuo A."/>
            <person name="Riley R."/>
            <person name="Clum A."/>
            <person name="Nolan M."/>
            <person name="Lipzen A."/>
            <person name="Salamov A."/>
            <person name="Henrissat B."/>
            <person name="Wiebenga A."/>
            <person name="De vries R.P."/>
            <person name="Grigoriev I.V."/>
            <person name="Mortensen U.H."/>
            <person name="Andersen M.R."/>
            <person name="Baker S.E."/>
        </authorList>
    </citation>
    <scope>NUCLEOTIDE SEQUENCE</scope>
    <source>
        <strain evidence="1">CBS 121060</strain>
    </source>
</reference>
<gene>
    <name evidence="1" type="ORF">BO66DRAFT_443720</name>
</gene>
<dbReference type="EMBL" id="KZ825006">
    <property type="protein sequence ID" value="RAH64790.1"/>
    <property type="molecule type" value="Genomic_DNA"/>
</dbReference>